<feature type="domain" description="AMP-binding enzyme C-terminal" evidence="6">
    <location>
        <begin position="452"/>
        <end position="526"/>
    </location>
</feature>
<comment type="caution">
    <text evidence="7">The sequence shown here is derived from an EMBL/GenBank/DDBJ whole genome shotgun (WGS) entry which is preliminary data.</text>
</comment>
<dbReference type="PANTHER" id="PTHR43859:SF4">
    <property type="entry name" value="BUTANOATE--COA LIGASE AAE1-RELATED"/>
    <property type="match status" value="1"/>
</dbReference>
<dbReference type="InterPro" id="IPR000873">
    <property type="entry name" value="AMP-dep_synth/lig_dom"/>
</dbReference>
<dbReference type="InterPro" id="IPR020845">
    <property type="entry name" value="AMP-binding_CS"/>
</dbReference>
<dbReference type="PROSITE" id="PS00455">
    <property type="entry name" value="AMP_BINDING"/>
    <property type="match status" value="1"/>
</dbReference>
<evidence type="ECO:0000256" key="1">
    <source>
        <dbReference type="ARBA" id="ARBA00006432"/>
    </source>
</evidence>
<gene>
    <name evidence="7" type="ORF">GTP41_15920</name>
</gene>
<dbReference type="InterPro" id="IPR045851">
    <property type="entry name" value="AMP-bd_C_sf"/>
</dbReference>
<feature type="domain" description="AMP-dependent synthetase/ligase" evidence="5">
    <location>
        <begin position="16"/>
        <end position="403"/>
    </location>
</feature>
<keyword evidence="4" id="KW-0443">Lipid metabolism</keyword>
<evidence type="ECO:0000256" key="2">
    <source>
        <dbReference type="ARBA" id="ARBA00022598"/>
    </source>
</evidence>
<dbReference type="CDD" id="cd12119">
    <property type="entry name" value="ttLC_FACS_AlkK_like"/>
    <property type="match status" value="1"/>
</dbReference>
<dbReference type="SUPFAM" id="SSF56801">
    <property type="entry name" value="Acetyl-CoA synthetase-like"/>
    <property type="match status" value="1"/>
</dbReference>
<evidence type="ECO:0000313" key="8">
    <source>
        <dbReference type="Proteomes" id="UP000448575"/>
    </source>
</evidence>
<dbReference type="InterPro" id="IPR025110">
    <property type="entry name" value="AMP-bd_C"/>
</dbReference>
<evidence type="ECO:0000256" key="4">
    <source>
        <dbReference type="ARBA" id="ARBA00023098"/>
    </source>
</evidence>
<organism evidence="7 8">
    <name type="scientific">Pseudoduganella guangdongensis</name>
    <dbReference type="NCBI Taxonomy" id="2692179"/>
    <lineage>
        <taxon>Bacteria</taxon>
        <taxon>Pseudomonadati</taxon>
        <taxon>Pseudomonadota</taxon>
        <taxon>Betaproteobacteria</taxon>
        <taxon>Burkholderiales</taxon>
        <taxon>Oxalobacteraceae</taxon>
        <taxon>Telluria group</taxon>
        <taxon>Pseudoduganella</taxon>
    </lineage>
</organism>
<evidence type="ECO:0000259" key="5">
    <source>
        <dbReference type="Pfam" id="PF00501"/>
    </source>
</evidence>
<dbReference type="Proteomes" id="UP000448575">
    <property type="component" value="Unassembled WGS sequence"/>
</dbReference>
<sequence>MQGLMQDQPLLISSLLEHAVRVHPRAEIVSRLCEGTLHRSSYGAVARRAKRLANALQALGVEMGARVGTLAWNTHRHMELYFAVSGKGAVLNTINPRLFPEQIEYIVQHAQDQVLFFDLSFAPLVAALAPRLACVRALVCMTDRAHMPQGLPPGTLCYEELLEGASEHYDWPQFDERSASALCYTSGTTGNPKGVLYSHRSTYLHAMGLCLAGTAAISQRDSCLVVVPLFHVNAWGMPYAGALSGAKLVLPGPALDGASIYALLRDERVTMALGVPTVWLGLLNHVEGEARPARQELCLERLLCGGSAIPPVMFTRCSKTLGATLMQAWGMTEMSPLGTVCSLLQSHDNASDEEKLRVQARQGRPVCGVELALKDEDGKRLPHDGVTAGRLMVRGPWILSAYYGSDAPVLDEEGFFDTGDIANIDADGYLQITDRAKDVIKSGGEWISSIDVENAVLGHPAIAAAAVIGVAHEKWQERPLLVVVAREGCSPTRDEVLGYLASRVAKWWLPDDVVFVSELPYSANGKVQKMKLRELFKQYKKAEYKAVHKPKETQG</sequence>
<evidence type="ECO:0000259" key="6">
    <source>
        <dbReference type="Pfam" id="PF13193"/>
    </source>
</evidence>
<dbReference type="GO" id="GO:0016874">
    <property type="term" value="F:ligase activity"/>
    <property type="evidence" value="ECO:0007669"/>
    <property type="project" value="UniProtKB-KW"/>
</dbReference>
<comment type="similarity">
    <text evidence="1">Belongs to the ATP-dependent AMP-binding enzyme family.</text>
</comment>
<dbReference type="FunFam" id="3.30.300.30:FF:000008">
    <property type="entry name" value="2,3-dihydroxybenzoate-AMP ligase"/>
    <property type="match status" value="1"/>
</dbReference>
<dbReference type="RefSeq" id="WP_161026552.1">
    <property type="nucleotide sequence ID" value="NZ_WWCJ01000010.1"/>
</dbReference>
<keyword evidence="2 7" id="KW-0436">Ligase</keyword>
<protein>
    <submittedName>
        <fullName evidence="7">Long-chain-fatty-acid--CoA ligase</fullName>
    </submittedName>
</protein>
<dbReference type="InterPro" id="IPR042099">
    <property type="entry name" value="ANL_N_sf"/>
</dbReference>
<dbReference type="Gene3D" id="3.30.300.30">
    <property type="match status" value="1"/>
</dbReference>
<dbReference type="EMBL" id="WWCJ01000010">
    <property type="protein sequence ID" value="MYN03584.1"/>
    <property type="molecule type" value="Genomic_DNA"/>
</dbReference>
<keyword evidence="3" id="KW-0276">Fatty acid metabolism</keyword>
<dbReference type="NCBIfam" id="NF004837">
    <property type="entry name" value="PRK06187.1"/>
    <property type="match status" value="1"/>
</dbReference>
<accession>A0A6N9HJ46</accession>
<keyword evidence="8" id="KW-1185">Reference proteome</keyword>
<dbReference type="PANTHER" id="PTHR43859">
    <property type="entry name" value="ACYL-ACTIVATING ENZYME"/>
    <property type="match status" value="1"/>
</dbReference>
<dbReference type="Gene3D" id="3.40.50.12780">
    <property type="entry name" value="N-terminal domain of ligase-like"/>
    <property type="match status" value="1"/>
</dbReference>
<proteinExistence type="inferred from homology"/>
<dbReference type="AlphaFoldDB" id="A0A6N9HJ46"/>
<reference evidence="7 8" key="1">
    <citation type="submission" date="2019-12" db="EMBL/GenBank/DDBJ databases">
        <title>Novel species isolated from a subtropical stream in China.</title>
        <authorList>
            <person name="Lu H."/>
        </authorList>
    </citation>
    <scope>NUCLEOTIDE SEQUENCE [LARGE SCALE GENOMIC DNA]</scope>
    <source>
        <strain evidence="7 8">DS3</strain>
    </source>
</reference>
<evidence type="ECO:0000313" key="7">
    <source>
        <dbReference type="EMBL" id="MYN03584.1"/>
    </source>
</evidence>
<dbReference type="GO" id="GO:0006631">
    <property type="term" value="P:fatty acid metabolic process"/>
    <property type="evidence" value="ECO:0007669"/>
    <property type="project" value="UniProtKB-KW"/>
</dbReference>
<name>A0A6N9HJ46_9BURK</name>
<evidence type="ECO:0000256" key="3">
    <source>
        <dbReference type="ARBA" id="ARBA00022832"/>
    </source>
</evidence>
<dbReference type="Pfam" id="PF13193">
    <property type="entry name" value="AMP-binding_C"/>
    <property type="match status" value="1"/>
</dbReference>
<dbReference type="Pfam" id="PF00501">
    <property type="entry name" value="AMP-binding"/>
    <property type="match status" value="1"/>
</dbReference>